<organism evidence="2 3">
    <name type="scientific">Trichomonas vaginalis (strain ATCC PRA-98 / G3)</name>
    <dbReference type="NCBI Taxonomy" id="412133"/>
    <lineage>
        <taxon>Eukaryota</taxon>
        <taxon>Metamonada</taxon>
        <taxon>Parabasalia</taxon>
        <taxon>Trichomonadida</taxon>
        <taxon>Trichomonadidae</taxon>
        <taxon>Trichomonas</taxon>
    </lineage>
</organism>
<keyword evidence="1" id="KW-0175">Coiled coil</keyword>
<keyword evidence="3" id="KW-1185">Reference proteome</keyword>
<dbReference type="Proteomes" id="UP000001542">
    <property type="component" value="Unassembled WGS sequence"/>
</dbReference>
<name>A2EFM9_TRIV3</name>
<dbReference type="KEGG" id="tva:4766425"/>
<proteinExistence type="predicted"/>
<feature type="coiled-coil region" evidence="1">
    <location>
        <begin position="170"/>
        <end position="211"/>
    </location>
</feature>
<dbReference type="VEuPathDB" id="TrichDB:TVAG_487500"/>
<dbReference type="SMR" id="A2EFM9"/>
<dbReference type="EMBL" id="DS113376">
    <property type="protein sequence ID" value="EAY08524.1"/>
    <property type="molecule type" value="Genomic_DNA"/>
</dbReference>
<gene>
    <name evidence="2" type="ORF">TVAG_487500</name>
</gene>
<evidence type="ECO:0000313" key="2">
    <source>
        <dbReference type="EMBL" id="EAY08524.1"/>
    </source>
</evidence>
<dbReference type="AlphaFoldDB" id="A2EFM9"/>
<feature type="coiled-coil region" evidence="1">
    <location>
        <begin position="20"/>
        <end position="93"/>
    </location>
</feature>
<sequence length="282" mass="32818">MRARPRAAILKESQDIIASVKELDLTRKNLKEQLDIARNKVEEQKKIAELMSALMQRTDIPSEEVTSKRILELQQEIAKAKAIQKEMKDKSNEMHKNIEKSLNMQQKAVQQNKIQERINEIKDSILAEQKRETELKAKQAKLSSDLLKKQVELRGKQELLEKESTEPPDLQQLRKKLNNLQDQVNIISAQKEAFEQEYDDILEQLKAARDKRKIYDSLKEQSETANIDESRSAILESASKNLDLRRYKPLTEEAFSIDDLTELIQECQFLIKCAECELEEEK</sequence>
<evidence type="ECO:0000256" key="1">
    <source>
        <dbReference type="SAM" id="Coils"/>
    </source>
</evidence>
<reference evidence="2" key="2">
    <citation type="journal article" date="2007" name="Science">
        <title>Draft genome sequence of the sexually transmitted pathogen Trichomonas vaginalis.</title>
        <authorList>
            <person name="Carlton J.M."/>
            <person name="Hirt R.P."/>
            <person name="Silva J.C."/>
            <person name="Delcher A.L."/>
            <person name="Schatz M."/>
            <person name="Zhao Q."/>
            <person name="Wortman J.R."/>
            <person name="Bidwell S.L."/>
            <person name="Alsmark U.C.M."/>
            <person name="Besteiro S."/>
            <person name="Sicheritz-Ponten T."/>
            <person name="Noel C.J."/>
            <person name="Dacks J.B."/>
            <person name="Foster P.G."/>
            <person name="Simillion C."/>
            <person name="Van de Peer Y."/>
            <person name="Miranda-Saavedra D."/>
            <person name="Barton G.J."/>
            <person name="Westrop G.D."/>
            <person name="Mueller S."/>
            <person name="Dessi D."/>
            <person name="Fiori P.L."/>
            <person name="Ren Q."/>
            <person name="Paulsen I."/>
            <person name="Zhang H."/>
            <person name="Bastida-Corcuera F.D."/>
            <person name="Simoes-Barbosa A."/>
            <person name="Brown M.T."/>
            <person name="Hayes R.D."/>
            <person name="Mukherjee M."/>
            <person name="Okumura C.Y."/>
            <person name="Schneider R."/>
            <person name="Smith A.J."/>
            <person name="Vanacova S."/>
            <person name="Villalvazo M."/>
            <person name="Haas B.J."/>
            <person name="Pertea M."/>
            <person name="Feldblyum T.V."/>
            <person name="Utterback T.R."/>
            <person name="Shu C.L."/>
            <person name="Osoegawa K."/>
            <person name="de Jong P.J."/>
            <person name="Hrdy I."/>
            <person name="Horvathova L."/>
            <person name="Zubacova Z."/>
            <person name="Dolezal P."/>
            <person name="Malik S.B."/>
            <person name="Logsdon J.M. Jr."/>
            <person name="Henze K."/>
            <person name="Gupta A."/>
            <person name="Wang C.C."/>
            <person name="Dunne R.L."/>
            <person name="Upcroft J.A."/>
            <person name="Upcroft P."/>
            <person name="White O."/>
            <person name="Salzberg S.L."/>
            <person name="Tang P."/>
            <person name="Chiu C.-H."/>
            <person name="Lee Y.-S."/>
            <person name="Embley T.M."/>
            <person name="Coombs G.H."/>
            <person name="Mottram J.C."/>
            <person name="Tachezy J."/>
            <person name="Fraser-Liggett C.M."/>
            <person name="Johnson P.J."/>
        </authorList>
    </citation>
    <scope>NUCLEOTIDE SEQUENCE [LARGE SCALE GENOMIC DNA]</scope>
    <source>
        <strain evidence="2">G3</strain>
    </source>
</reference>
<reference evidence="2" key="1">
    <citation type="submission" date="2006-10" db="EMBL/GenBank/DDBJ databases">
        <authorList>
            <person name="Amadeo P."/>
            <person name="Zhao Q."/>
            <person name="Wortman J."/>
            <person name="Fraser-Liggett C."/>
            <person name="Carlton J."/>
        </authorList>
    </citation>
    <scope>NUCLEOTIDE SEQUENCE</scope>
    <source>
        <strain evidence="2">G3</strain>
    </source>
</reference>
<dbReference type="RefSeq" id="XP_001320747.1">
    <property type="nucleotide sequence ID" value="XM_001320712.1"/>
</dbReference>
<protein>
    <submittedName>
        <fullName evidence="2">Uncharacterized protein</fullName>
    </submittedName>
</protein>
<dbReference type="InParanoid" id="A2EFM9"/>
<dbReference type="VEuPathDB" id="TrichDB:TVAGG3_0062070"/>
<evidence type="ECO:0000313" key="3">
    <source>
        <dbReference type="Proteomes" id="UP000001542"/>
    </source>
</evidence>
<accession>A2EFM9</accession>